<dbReference type="GO" id="GO:0004519">
    <property type="term" value="F:endonuclease activity"/>
    <property type="evidence" value="ECO:0007669"/>
    <property type="project" value="UniProtKB-KW"/>
</dbReference>
<gene>
    <name evidence="12" type="ORF">SAMN04487928_1249</name>
</gene>
<keyword evidence="2" id="KW-0548">Nucleotidyltransferase</keyword>
<dbReference type="GO" id="GO:0016787">
    <property type="term" value="F:hydrolase activity"/>
    <property type="evidence" value="ECO:0007669"/>
    <property type="project" value="UniProtKB-KW"/>
</dbReference>
<keyword evidence="3" id="KW-0235">DNA replication</keyword>
<evidence type="ECO:0000256" key="7">
    <source>
        <dbReference type="ARBA" id="ARBA00022759"/>
    </source>
</evidence>
<feature type="domain" description="CRESS-DNA virus Rep endonuclease" evidence="11">
    <location>
        <begin position="9"/>
        <end position="126"/>
    </location>
</feature>
<evidence type="ECO:0000256" key="4">
    <source>
        <dbReference type="ARBA" id="ARBA00022722"/>
    </source>
</evidence>
<evidence type="ECO:0000256" key="6">
    <source>
        <dbReference type="ARBA" id="ARBA00022741"/>
    </source>
</evidence>
<dbReference type="GO" id="GO:0003677">
    <property type="term" value="F:DNA binding"/>
    <property type="evidence" value="ECO:0007669"/>
    <property type="project" value="UniProtKB-KW"/>
</dbReference>
<evidence type="ECO:0000259" key="11">
    <source>
        <dbReference type="PROSITE" id="PS52020"/>
    </source>
</evidence>
<keyword evidence="7" id="KW-0255">Endonuclease</keyword>
<dbReference type="GO" id="GO:0016779">
    <property type="term" value="F:nucleotidyltransferase activity"/>
    <property type="evidence" value="ECO:0007669"/>
    <property type="project" value="UniProtKB-KW"/>
</dbReference>
<dbReference type="RefSeq" id="WP_074890212.1">
    <property type="nucleotide sequence ID" value="NZ_FOXO01000024.1"/>
</dbReference>
<evidence type="ECO:0000313" key="13">
    <source>
        <dbReference type="Proteomes" id="UP000182624"/>
    </source>
</evidence>
<dbReference type="Proteomes" id="UP000182624">
    <property type="component" value="Unassembled WGS sequence"/>
</dbReference>
<dbReference type="EMBL" id="FOXO01000024">
    <property type="protein sequence ID" value="SFQ21356.1"/>
    <property type="molecule type" value="Genomic_DNA"/>
</dbReference>
<dbReference type="InterPro" id="IPR049912">
    <property type="entry name" value="CRESS_DNA_REP"/>
</dbReference>
<keyword evidence="13" id="KW-1185">Reference proteome</keyword>
<evidence type="ECO:0000256" key="2">
    <source>
        <dbReference type="ARBA" id="ARBA00022695"/>
    </source>
</evidence>
<evidence type="ECO:0000256" key="8">
    <source>
        <dbReference type="ARBA" id="ARBA00022801"/>
    </source>
</evidence>
<evidence type="ECO:0000256" key="10">
    <source>
        <dbReference type="ARBA" id="ARBA00023125"/>
    </source>
</evidence>
<keyword evidence="6" id="KW-0547">Nucleotide-binding</keyword>
<keyword evidence="5" id="KW-0479">Metal-binding</keyword>
<reference evidence="13" key="1">
    <citation type="submission" date="2016-10" db="EMBL/GenBank/DDBJ databases">
        <authorList>
            <person name="Varghese N."/>
            <person name="Submissions S."/>
        </authorList>
    </citation>
    <scope>NUCLEOTIDE SEQUENCE [LARGE SCALE GENOMIC DNA]</scope>
    <source>
        <strain evidence="13">P18</strain>
    </source>
</reference>
<organism evidence="12 13">
    <name type="scientific">Butyrivibrio proteoclasticus</name>
    <dbReference type="NCBI Taxonomy" id="43305"/>
    <lineage>
        <taxon>Bacteria</taxon>
        <taxon>Bacillati</taxon>
        <taxon>Bacillota</taxon>
        <taxon>Clostridia</taxon>
        <taxon>Lachnospirales</taxon>
        <taxon>Lachnospiraceae</taxon>
        <taxon>Butyrivibrio</taxon>
    </lineage>
</organism>
<evidence type="ECO:0000256" key="3">
    <source>
        <dbReference type="ARBA" id="ARBA00022705"/>
    </source>
</evidence>
<keyword evidence="4" id="KW-0540">Nuclease</keyword>
<protein>
    <recommendedName>
        <fullName evidence="11">CRESS-DNA virus Rep endonuclease domain-containing protein</fullName>
    </recommendedName>
</protein>
<dbReference type="GO" id="GO:0000166">
    <property type="term" value="F:nucleotide binding"/>
    <property type="evidence" value="ECO:0007669"/>
    <property type="project" value="UniProtKB-KW"/>
</dbReference>
<dbReference type="GO" id="GO:0006260">
    <property type="term" value="P:DNA replication"/>
    <property type="evidence" value="ECO:0007669"/>
    <property type="project" value="UniProtKB-KW"/>
</dbReference>
<dbReference type="PROSITE" id="PS52020">
    <property type="entry name" value="CRESS_DNA_REP"/>
    <property type="match status" value="1"/>
</dbReference>
<proteinExistence type="predicted"/>
<evidence type="ECO:0000256" key="9">
    <source>
        <dbReference type="ARBA" id="ARBA00023124"/>
    </source>
</evidence>
<dbReference type="AlphaFoldDB" id="A0A1I5WPN8"/>
<keyword evidence="10" id="KW-0238">DNA-binding</keyword>
<dbReference type="OrthoDB" id="2217019at2"/>
<evidence type="ECO:0000256" key="1">
    <source>
        <dbReference type="ARBA" id="ARBA00022679"/>
    </source>
</evidence>
<sequence>MPETKPKTDTQSRSYSLCFHNLEDTGYTHEKIMQILQSIPSIKYCCLAEEIGVESKKLHAHAYFYSSSPIRFSTLRNKFFDADVNIQKSQGTAEENRSYCFKVGKWENDPKSDQRINGRQWEYGQLPENHKGQRTDLEQLYQLIKEGFSNSEILEAMPDIALRNIDKLDKVRLSLFYDKYSKERRLDLTTHYIYGITGGGKTRGILDMHGDESVYRVTDYAHPFDSYDPTRHSVIVFDEFRSSLKLQDMLSYLDVYAVLLPARYSNKVAAYTTAYVVSNEPFESQYADIQKVPDKAETYAAWVRRFNGYVKRYNADGTIDTWDTMKEYLDRNKSWHTPEATDNLPFE</sequence>
<name>A0A1I5WPN8_9FIRM</name>
<dbReference type="Gene3D" id="3.40.1310.20">
    <property type="match status" value="1"/>
</dbReference>
<keyword evidence="1" id="KW-0808">Transferase</keyword>
<keyword evidence="9" id="KW-0190">Covalent protein-DNA linkage</keyword>
<dbReference type="GO" id="GO:0046872">
    <property type="term" value="F:metal ion binding"/>
    <property type="evidence" value="ECO:0007669"/>
    <property type="project" value="UniProtKB-KW"/>
</dbReference>
<accession>A0A1I5WPN8</accession>
<evidence type="ECO:0000313" key="12">
    <source>
        <dbReference type="EMBL" id="SFQ21356.1"/>
    </source>
</evidence>
<evidence type="ECO:0000256" key="5">
    <source>
        <dbReference type="ARBA" id="ARBA00022723"/>
    </source>
</evidence>
<keyword evidence="8" id="KW-0378">Hydrolase</keyword>